<protein>
    <recommendedName>
        <fullName evidence="3">TerD domain-containing protein</fullName>
    </recommendedName>
</protein>
<accession>A0ABP9I4P2</accession>
<evidence type="ECO:0000259" key="3">
    <source>
        <dbReference type="Pfam" id="PF02342"/>
    </source>
</evidence>
<dbReference type="Pfam" id="PF02342">
    <property type="entry name" value="TerD"/>
    <property type="match status" value="1"/>
</dbReference>
<feature type="compositionally biased region" description="Low complexity" evidence="2">
    <location>
        <begin position="174"/>
        <end position="186"/>
    </location>
</feature>
<reference evidence="5" key="1">
    <citation type="journal article" date="2019" name="Int. J. Syst. Evol. Microbiol.">
        <title>The Global Catalogue of Microorganisms (GCM) 10K type strain sequencing project: providing services to taxonomists for standard genome sequencing and annotation.</title>
        <authorList>
            <consortium name="The Broad Institute Genomics Platform"/>
            <consortium name="The Broad Institute Genome Sequencing Center for Infectious Disease"/>
            <person name="Wu L."/>
            <person name="Ma J."/>
        </authorList>
    </citation>
    <scope>NUCLEOTIDE SEQUENCE [LARGE SCALE GENOMIC DNA]</scope>
    <source>
        <strain evidence="5">JCM 17986</strain>
    </source>
</reference>
<evidence type="ECO:0000256" key="1">
    <source>
        <dbReference type="ARBA" id="ARBA00008775"/>
    </source>
</evidence>
<proteinExistence type="inferred from homology"/>
<dbReference type="PANTHER" id="PTHR32097:SF4">
    <property type="entry name" value="GENERAL STRESS PROTEIN 16U"/>
    <property type="match status" value="1"/>
</dbReference>
<comment type="caution">
    <text evidence="4">The sequence shown here is derived from an EMBL/GenBank/DDBJ whole genome shotgun (WGS) entry which is preliminary data.</text>
</comment>
<comment type="similarity">
    <text evidence="1">Belongs to the CAPAB/TerDEXZ family.</text>
</comment>
<dbReference type="EMBL" id="BAABHS010000035">
    <property type="protein sequence ID" value="GAA4988151.1"/>
    <property type="molecule type" value="Genomic_DNA"/>
</dbReference>
<feature type="domain" description="TerD" evidence="3">
    <location>
        <begin position="14"/>
        <end position="164"/>
    </location>
</feature>
<dbReference type="CDD" id="cd06974">
    <property type="entry name" value="TerD_like"/>
    <property type="match status" value="1"/>
</dbReference>
<dbReference type="InterPro" id="IPR051324">
    <property type="entry name" value="Stress/Tellurium_Resist"/>
</dbReference>
<evidence type="ECO:0000256" key="2">
    <source>
        <dbReference type="SAM" id="MobiDB-lite"/>
    </source>
</evidence>
<evidence type="ECO:0000313" key="5">
    <source>
        <dbReference type="Proteomes" id="UP001500466"/>
    </source>
</evidence>
<keyword evidence="5" id="KW-1185">Reference proteome</keyword>
<gene>
    <name evidence="4" type="ORF">GCM10023205_68840</name>
</gene>
<evidence type="ECO:0000313" key="4">
    <source>
        <dbReference type="EMBL" id="GAA4988151.1"/>
    </source>
</evidence>
<feature type="region of interest" description="Disordered" evidence="2">
    <location>
        <begin position="170"/>
        <end position="189"/>
    </location>
</feature>
<dbReference type="Gene3D" id="2.60.60.30">
    <property type="entry name" value="sav2460 like domains"/>
    <property type="match status" value="1"/>
</dbReference>
<organism evidence="4 5">
    <name type="scientific">Yinghuangia aomiensis</name>
    <dbReference type="NCBI Taxonomy" id="676205"/>
    <lineage>
        <taxon>Bacteria</taxon>
        <taxon>Bacillati</taxon>
        <taxon>Actinomycetota</taxon>
        <taxon>Actinomycetes</taxon>
        <taxon>Kitasatosporales</taxon>
        <taxon>Streptomycetaceae</taxon>
        <taxon>Yinghuangia</taxon>
    </lineage>
</organism>
<name>A0ABP9I4P2_9ACTN</name>
<dbReference type="InterPro" id="IPR003325">
    <property type="entry name" value="TerD"/>
</dbReference>
<dbReference type="Proteomes" id="UP001500466">
    <property type="component" value="Unassembled WGS sequence"/>
</dbReference>
<dbReference type="PANTHER" id="PTHR32097">
    <property type="entry name" value="CAMP-BINDING PROTEIN 1-RELATED"/>
    <property type="match status" value="1"/>
</dbReference>
<sequence length="425" mass="44132">MDLLPGANAALPAASLAIDVTWRDGTGVDVSALLLGADGKVRGDADMVFFNNPESACGAVRFTGRPGAARIDIDPKALPADVERVALVAAVDVDAVPGTTFAQVAGLHAAAAAGVETFAFAVPDLDRGETAAVLAEVYRRGADWKIRAVGQGYASGLAGVATDFGVDVGEEPAAETPAPAAAAPVAEPAPTPPVSLGKIDLAKGAKATISFDKRDDSATVVATLEWDGGSESRREQGADLDLYALFVPAAAVVDVSDATIGVRLGGKHGGKLPRPLKKLAGEARDKPKRGAVYWNHLGYLTRDPHIALDKDAKKPGIETVRITRPQDQGFVLICAYSAVGNGIGSFKSYGAKAVVTDGRGSTVTAPLYDDNDTSYWVAIALVDFTADQGVAIHHVEAYSDRSSEQRPVLFPDGSFAMDQGPIEFK</sequence>
<dbReference type="RefSeq" id="WP_345679722.1">
    <property type="nucleotide sequence ID" value="NZ_BAABHS010000035.1"/>
</dbReference>